<comment type="caution">
    <text evidence="2">The sequence shown here is derived from an EMBL/GenBank/DDBJ whole genome shotgun (WGS) entry which is preliminary data.</text>
</comment>
<feature type="region of interest" description="Disordered" evidence="1">
    <location>
        <begin position="323"/>
        <end position="380"/>
    </location>
</feature>
<protein>
    <recommendedName>
        <fullName evidence="4">PWWP domain-containing protein</fullName>
    </recommendedName>
</protein>
<feature type="region of interest" description="Disordered" evidence="1">
    <location>
        <begin position="440"/>
        <end position="507"/>
    </location>
</feature>
<dbReference type="Proteomes" id="UP001182556">
    <property type="component" value="Unassembled WGS sequence"/>
</dbReference>
<evidence type="ECO:0000313" key="2">
    <source>
        <dbReference type="EMBL" id="KAK1924330.1"/>
    </source>
</evidence>
<sequence length="507" mass="55882">MPKRKSDCGPQAPISLTSLDAALDLLACETFTRLHQLTLKFEAAAGVKLNDGVVTTRWEEAVRRYWVMKGMDDLCCSMSKANGSAKEEKDEDGDEVNMEPGKHPCSQSCPSLISERGRPLPSQVHPGAVVVHGLNAEEEAEWRRWTPRVGDAVLVELSDDGIWPGKIIDKKVFFQGRTQPRGNHFFCVRIYDENMSPTVTVKSRLVPLHLRPDPPLLASTQLLSAYNHAKNPSSFDMRASARESLAAHQRTHPGVGTDVDKIKAEKASWNELVNWVMSERRVEKLRTVEAERAKQLREVAKTESVLESGPREEDVCLKKKRRTSVPLPPCDSPNGSTQSIFGPAATSVTPKRGSSMAGLIRPSLATPQRPNSPRRLSDKRRTIYSGIGEYSPRGRTYTPPRILPSGDETAPFVANGSPAPTLQSFDFVSPLGPVKLGRLDSSGSDSHPPLGALQAVKEEPEDEKGWTIVQNRRSKRAESLPCRDKATEMGANGNDKEERQEGMTVDV</sequence>
<evidence type="ECO:0000313" key="3">
    <source>
        <dbReference type="Proteomes" id="UP001182556"/>
    </source>
</evidence>
<keyword evidence="3" id="KW-1185">Reference proteome</keyword>
<proteinExistence type="predicted"/>
<name>A0AAD9D1J7_PAPLA</name>
<evidence type="ECO:0008006" key="4">
    <source>
        <dbReference type="Google" id="ProtNLM"/>
    </source>
</evidence>
<gene>
    <name evidence="2" type="ORF">DB88DRAFT_438207</name>
</gene>
<evidence type="ECO:0000256" key="1">
    <source>
        <dbReference type="SAM" id="MobiDB-lite"/>
    </source>
</evidence>
<feature type="region of interest" description="Disordered" evidence="1">
    <location>
        <begin position="81"/>
        <end position="109"/>
    </location>
</feature>
<reference evidence="2" key="1">
    <citation type="submission" date="2023-02" db="EMBL/GenBank/DDBJ databases">
        <title>Identification and recombinant expression of a fungal hydrolase from Papiliotrema laurentii that hydrolyzes apple cutin and clears colloidal polyester polyurethane.</title>
        <authorList>
            <consortium name="DOE Joint Genome Institute"/>
            <person name="Roman V.A."/>
            <person name="Bojanowski C."/>
            <person name="Crable B.R."/>
            <person name="Wagner D.N."/>
            <person name="Hung C.S."/>
            <person name="Nadeau L.J."/>
            <person name="Schratz L."/>
            <person name="Haridas S."/>
            <person name="Pangilinan J."/>
            <person name="Lipzen A."/>
            <person name="Na H."/>
            <person name="Yan M."/>
            <person name="Ng V."/>
            <person name="Grigoriev I.V."/>
            <person name="Spatafora J.W."/>
            <person name="Barlow D."/>
            <person name="Biffinger J."/>
            <person name="Kelley-Loughnane N."/>
            <person name="Varaljay V.A."/>
            <person name="Crookes-Goodson W.J."/>
        </authorList>
    </citation>
    <scope>NUCLEOTIDE SEQUENCE</scope>
    <source>
        <strain evidence="2">5307AH</strain>
    </source>
</reference>
<organism evidence="2 3">
    <name type="scientific">Papiliotrema laurentii</name>
    <name type="common">Cryptococcus laurentii</name>
    <dbReference type="NCBI Taxonomy" id="5418"/>
    <lineage>
        <taxon>Eukaryota</taxon>
        <taxon>Fungi</taxon>
        <taxon>Dikarya</taxon>
        <taxon>Basidiomycota</taxon>
        <taxon>Agaricomycotina</taxon>
        <taxon>Tremellomycetes</taxon>
        <taxon>Tremellales</taxon>
        <taxon>Rhynchogastremaceae</taxon>
        <taxon>Papiliotrema</taxon>
    </lineage>
</organism>
<dbReference type="EMBL" id="JAODAN010000005">
    <property type="protein sequence ID" value="KAK1924330.1"/>
    <property type="molecule type" value="Genomic_DNA"/>
</dbReference>
<accession>A0AAD9D1J7</accession>
<feature type="compositionally biased region" description="Basic and acidic residues" evidence="1">
    <location>
        <begin position="476"/>
        <end position="487"/>
    </location>
</feature>
<dbReference type="AlphaFoldDB" id="A0AAD9D1J7"/>